<protein>
    <submittedName>
        <fullName evidence="2">Phosphoenolpyruvate synthase</fullName>
    </submittedName>
</protein>
<evidence type="ECO:0000313" key="1">
    <source>
        <dbReference type="Proteomes" id="UP000038045"/>
    </source>
</evidence>
<organism evidence="1 2">
    <name type="scientific">Parastrongyloides trichosuri</name>
    <name type="common">Possum-specific nematode worm</name>
    <dbReference type="NCBI Taxonomy" id="131310"/>
    <lineage>
        <taxon>Eukaryota</taxon>
        <taxon>Metazoa</taxon>
        <taxon>Ecdysozoa</taxon>
        <taxon>Nematoda</taxon>
        <taxon>Chromadorea</taxon>
        <taxon>Rhabditida</taxon>
        <taxon>Tylenchina</taxon>
        <taxon>Panagrolaimomorpha</taxon>
        <taxon>Strongyloidoidea</taxon>
        <taxon>Strongyloididae</taxon>
        <taxon>Parastrongyloides</taxon>
    </lineage>
</organism>
<sequence>MPATTIGRVTYSDNEPDEAMDIFHSEHASNMLAYSSTQSNMPNIAKTTNCPVVLMIAPATIICQQHDDTLGKMIEKLNIHNEK</sequence>
<dbReference type="AlphaFoldDB" id="A0A0N4ZEA3"/>
<keyword evidence="1" id="KW-1185">Reference proteome</keyword>
<proteinExistence type="predicted"/>
<evidence type="ECO:0000313" key="2">
    <source>
        <dbReference type="WBParaSite" id="PTRK_0000595700.1"/>
    </source>
</evidence>
<reference evidence="2" key="1">
    <citation type="submission" date="2017-02" db="UniProtKB">
        <authorList>
            <consortium name="WormBaseParasite"/>
        </authorList>
    </citation>
    <scope>IDENTIFICATION</scope>
</reference>
<name>A0A0N4ZEA3_PARTI</name>
<dbReference type="WBParaSite" id="PTRK_0000595700.1">
    <property type="protein sequence ID" value="PTRK_0000595700.1"/>
    <property type="gene ID" value="PTRK_0000595700"/>
</dbReference>
<accession>A0A0N4ZEA3</accession>
<dbReference type="Proteomes" id="UP000038045">
    <property type="component" value="Unplaced"/>
</dbReference>